<protein>
    <submittedName>
        <fullName evidence="2">Uncharacterized protein</fullName>
    </submittedName>
</protein>
<reference evidence="2 3" key="3">
    <citation type="submission" date="2008-05" db="EMBL/GenBank/DDBJ databases">
        <authorList>
            <person name="Fulton L."/>
            <person name="Clifton S."/>
            <person name="Fulton B."/>
            <person name="Xu J."/>
            <person name="Minx P."/>
            <person name="Pepin K.H."/>
            <person name="Johnson M."/>
            <person name="Thiruvilangam P."/>
            <person name="Bhonagiri V."/>
            <person name="Nash W.E."/>
            <person name="Mardis E.R."/>
            <person name="Wilson R.K."/>
        </authorList>
    </citation>
    <scope>NUCLEOTIDE SEQUENCE [LARGE SCALE GENOMIC DNA]</scope>
    <source>
        <strain evidence="2 3">ATCC 25827</strain>
    </source>
</reference>
<feature type="transmembrane region" description="Helical" evidence="1">
    <location>
        <begin position="16"/>
        <end position="36"/>
    </location>
</feature>
<organism evidence="2 3">
    <name type="scientific">Providencia stuartii ATCC 25827</name>
    <dbReference type="NCBI Taxonomy" id="471874"/>
    <lineage>
        <taxon>Bacteria</taxon>
        <taxon>Pseudomonadati</taxon>
        <taxon>Pseudomonadota</taxon>
        <taxon>Gammaproteobacteria</taxon>
        <taxon>Enterobacterales</taxon>
        <taxon>Morganellaceae</taxon>
        <taxon>Providencia</taxon>
    </lineage>
</organism>
<dbReference type="AlphaFoldDB" id="A0AA86YXU5"/>
<reference evidence="3" key="1">
    <citation type="submission" date="2008-04" db="EMBL/GenBank/DDBJ databases">
        <title>Draft genome sequence of Providencia stuartii (ATCC 25827).</title>
        <authorList>
            <person name="Sudarsanam P."/>
            <person name="Ley R."/>
            <person name="Guruge J."/>
            <person name="Turnbaugh P.J."/>
            <person name="Mahowald M."/>
            <person name="Liep D."/>
            <person name="Gordon J."/>
        </authorList>
    </citation>
    <scope>NUCLEOTIDE SEQUENCE [LARGE SCALE GENOMIC DNA]</scope>
    <source>
        <strain evidence="3">ATCC 25827</strain>
    </source>
</reference>
<evidence type="ECO:0000313" key="3">
    <source>
        <dbReference type="Proteomes" id="UP000004506"/>
    </source>
</evidence>
<dbReference type="Proteomes" id="UP000004506">
    <property type="component" value="Unassembled WGS sequence"/>
</dbReference>
<reference evidence="3" key="2">
    <citation type="submission" date="2008-04" db="EMBL/GenBank/DDBJ databases">
        <title>Draft genome sequence of Providencia stuartii(ATCC 25827).</title>
        <authorList>
            <person name="Sudarsanam P."/>
            <person name="Ley R."/>
            <person name="Guruge J."/>
            <person name="Turnbaugh P.J."/>
            <person name="Mahowald M."/>
            <person name="Liep D."/>
            <person name="Gordon J."/>
        </authorList>
    </citation>
    <scope>NUCLEOTIDE SEQUENCE [LARGE SCALE GENOMIC DNA]</scope>
    <source>
        <strain evidence="3">ATCC 25827</strain>
    </source>
</reference>
<keyword evidence="1" id="KW-1133">Transmembrane helix</keyword>
<evidence type="ECO:0000313" key="2">
    <source>
        <dbReference type="EMBL" id="EDU60589.1"/>
    </source>
</evidence>
<gene>
    <name evidence="2" type="ORF">PROSTU_01120</name>
</gene>
<evidence type="ECO:0000256" key="1">
    <source>
        <dbReference type="SAM" id="Phobius"/>
    </source>
</evidence>
<name>A0AA86YXU5_PROST</name>
<dbReference type="EMBL" id="ABJD02000099">
    <property type="protein sequence ID" value="EDU60589.1"/>
    <property type="molecule type" value="Genomic_DNA"/>
</dbReference>
<keyword evidence="1" id="KW-0812">Transmembrane</keyword>
<keyword evidence="1" id="KW-0472">Membrane</keyword>
<comment type="caution">
    <text evidence="2">The sequence shown here is derived from an EMBL/GenBank/DDBJ whole genome shotgun (WGS) entry which is preliminary data.</text>
</comment>
<proteinExistence type="predicted"/>
<accession>A0AA86YXU5</accession>
<sequence>MKRLKILTLLSPYKLWTYYWLLFFPAMDNSHLFFIIDSKKRI</sequence>